<proteinExistence type="predicted"/>
<dbReference type="PANTHER" id="PTHR38795:SF1">
    <property type="entry name" value="DUF6604 DOMAIN-CONTAINING PROTEIN"/>
    <property type="match status" value="1"/>
</dbReference>
<dbReference type="RefSeq" id="XP_024694263.1">
    <property type="nucleotide sequence ID" value="XM_024841073.1"/>
</dbReference>
<evidence type="ECO:0000259" key="1">
    <source>
        <dbReference type="Pfam" id="PF20253"/>
    </source>
</evidence>
<dbReference type="Pfam" id="PF20253">
    <property type="entry name" value="DUF6604"/>
    <property type="match status" value="1"/>
</dbReference>
<name>A0A2I1D742_ASPC2</name>
<keyword evidence="3" id="KW-1185">Reference proteome</keyword>
<evidence type="ECO:0000313" key="2">
    <source>
        <dbReference type="EMBL" id="PKY05669.1"/>
    </source>
</evidence>
<protein>
    <recommendedName>
        <fullName evidence="1">DUF6604 domain-containing protein</fullName>
    </recommendedName>
</protein>
<dbReference type="PANTHER" id="PTHR38795">
    <property type="entry name" value="DUF6604 DOMAIN-CONTAINING PROTEIN"/>
    <property type="match status" value="1"/>
</dbReference>
<evidence type="ECO:0000313" key="3">
    <source>
        <dbReference type="Proteomes" id="UP000234254"/>
    </source>
</evidence>
<dbReference type="Proteomes" id="UP000234254">
    <property type="component" value="Unassembled WGS sequence"/>
</dbReference>
<comment type="caution">
    <text evidence="2">The sequence shown here is derived from an EMBL/GenBank/DDBJ whole genome shotgun (WGS) entry which is preliminary data.</text>
</comment>
<dbReference type="InterPro" id="IPR046539">
    <property type="entry name" value="DUF6604"/>
</dbReference>
<feature type="domain" description="DUF6604" evidence="1">
    <location>
        <begin position="6"/>
        <end position="152"/>
    </location>
</feature>
<sequence length="157" mass="17296">MAIEPYKSNERHLINWIIHTSNRVIANRPEATAPSTGRITLSGLISLSRLIAQHVRRIPSRVFCLFRSIIAARSAMHAYFERVADASSDPGLAGSNRSHGVWIEGLVEAFRALGGEGWEVERMGKGMRKGMGVRENGGMTFSNRFAVLSLDNGGERC</sequence>
<gene>
    <name evidence="2" type="ORF">P168DRAFT_326006</name>
</gene>
<dbReference type="EMBL" id="MSFM01000004">
    <property type="protein sequence ID" value="PKY05669.1"/>
    <property type="molecule type" value="Genomic_DNA"/>
</dbReference>
<accession>A0A2I1D742</accession>
<organism evidence="2 3">
    <name type="scientific">Aspergillus campestris (strain IBT 28561)</name>
    <dbReference type="NCBI Taxonomy" id="1392248"/>
    <lineage>
        <taxon>Eukaryota</taxon>
        <taxon>Fungi</taxon>
        <taxon>Dikarya</taxon>
        <taxon>Ascomycota</taxon>
        <taxon>Pezizomycotina</taxon>
        <taxon>Eurotiomycetes</taxon>
        <taxon>Eurotiomycetidae</taxon>
        <taxon>Eurotiales</taxon>
        <taxon>Aspergillaceae</taxon>
        <taxon>Aspergillus</taxon>
        <taxon>Aspergillus subgen. Circumdati</taxon>
    </lineage>
</organism>
<dbReference type="VEuPathDB" id="FungiDB:P168DRAFT_326006"/>
<dbReference type="OrthoDB" id="5339038at2759"/>
<dbReference type="GeneID" id="36548597"/>
<reference evidence="2" key="1">
    <citation type="submission" date="2016-12" db="EMBL/GenBank/DDBJ databases">
        <title>The genomes of Aspergillus section Nigri reveals drivers in fungal speciation.</title>
        <authorList>
            <consortium name="DOE Joint Genome Institute"/>
            <person name="Vesth T.C."/>
            <person name="Nybo J."/>
            <person name="Theobald S."/>
            <person name="Brandl J."/>
            <person name="Frisvad J.C."/>
            <person name="Nielsen K.F."/>
            <person name="Lyhne E.K."/>
            <person name="Kogle M.E."/>
            <person name="Kuo A."/>
            <person name="Riley R."/>
            <person name="Clum A."/>
            <person name="Nolan M."/>
            <person name="Lipzen A."/>
            <person name="Salamov A."/>
            <person name="Henrissat B."/>
            <person name="Wiebenga A."/>
            <person name="De vries R.P."/>
            <person name="Grigoriev I.V."/>
            <person name="Mortensen U.H."/>
            <person name="Andersen M.R."/>
            <person name="Baker S.E."/>
        </authorList>
    </citation>
    <scope>NUCLEOTIDE SEQUENCE</scope>
    <source>
        <strain evidence="2">IBT 28561</strain>
    </source>
</reference>
<dbReference type="AlphaFoldDB" id="A0A2I1D742"/>